<comment type="caution">
    <text evidence="1">The sequence shown here is derived from an EMBL/GenBank/DDBJ whole genome shotgun (WGS) entry which is preliminary data.</text>
</comment>
<accession>A0A562R428</accession>
<evidence type="ECO:0000313" key="1">
    <source>
        <dbReference type="EMBL" id="TWI63801.1"/>
    </source>
</evidence>
<protein>
    <submittedName>
        <fullName evidence="1">Uncharacterized protein</fullName>
    </submittedName>
</protein>
<keyword evidence="2" id="KW-1185">Reference proteome</keyword>
<name>A0A562R428_9BRAD</name>
<sequence length="193" mass="21859">MKQRQVGGPLPFDGVKVNGFLQREQDGEGRTRGILGTTRRQMKLSIDAWSGLFVRSQHLGQHCHPHRNSICRLLEVDRPSIVVDVECYLLASSWERMKDQSVGPHQCHVRGSERIRVVIFNVWINSSMIDNVDPRECISIILEYIDAPSSTFDQANIVSPQAMLTRMAKNKVRRVVSRQTQGKRPCGALIQLA</sequence>
<dbReference type="Proteomes" id="UP000316291">
    <property type="component" value="Unassembled WGS sequence"/>
</dbReference>
<gene>
    <name evidence="1" type="ORF">IQ16_06110</name>
</gene>
<dbReference type="AlphaFoldDB" id="A0A562R428"/>
<organism evidence="1 2">
    <name type="scientific">Bradyrhizobium huanghuaihaiense</name>
    <dbReference type="NCBI Taxonomy" id="990078"/>
    <lineage>
        <taxon>Bacteria</taxon>
        <taxon>Pseudomonadati</taxon>
        <taxon>Pseudomonadota</taxon>
        <taxon>Alphaproteobacteria</taxon>
        <taxon>Hyphomicrobiales</taxon>
        <taxon>Nitrobacteraceae</taxon>
        <taxon>Bradyrhizobium</taxon>
    </lineage>
</organism>
<evidence type="ECO:0000313" key="2">
    <source>
        <dbReference type="Proteomes" id="UP000316291"/>
    </source>
</evidence>
<reference evidence="1 2" key="1">
    <citation type="journal article" date="2015" name="Stand. Genomic Sci.">
        <title>Genomic Encyclopedia of Bacterial and Archaeal Type Strains, Phase III: the genomes of soil and plant-associated and newly described type strains.</title>
        <authorList>
            <person name="Whitman W.B."/>
            <person name="Woyke T."/>
            <person name="Klenk H.P."/>
            <person name="Zhou Y."/>
            <person name="Lilburn T.G."/>
            <person name="Beck B.J."/>
            <person name="De Vos P."/>
            <person name="Vandamme P."/>
            <person name="Eisen J.A."/>
            <person name="Garrity G."/>
            <person name="Hugenholtz P."/>
            <person name="Kyrpides N.C."/>
        </authorList>
    </citation>
    <scope>NUCLEOTIDE SEQUENCE [LARGE SCALE GENOMIC DNA]</scope>
    <source>
        <strain evidence="1 2">CGMCC 1.10948</strain>
    </source>
</reference>
<proteinExistence type="predicted"/>
<dbReference type="EMBL" id="VLLA01000019">
    <property type="protein sequence ID" value="TWI63801.1"/>
    <property type="molecule type" value="Genomic_DNA"/>
</dbReference>